<organism evidence="3">
    <name type="scientific">Klebsiella pneumoniae subsp. pneumoniae</name>
    <dbReference type="NCBI Taxonomy" id="72407"/>
    <lineage>
        <taxon>Bacteria</taxon>
        <taxon>Pseudomonadati</taxon>
        <taxon>Pseudomonadota</taxon>
        <taxon>Gammaproteobacteria</taxon>
        <taxon>Enterobacterales</taxon>
        <taxon>Enterobacteriaceae</taxon>
        <taxon>Klebsiella/Raoultella group</taxon>
        <taxon>Klebsiella</taxon>
        <taxon>Klebsiella pneumoniae complex</taxon>
    </lineage>
</organism>
<dbReference type="Gene3D" id="3.90.550.10">
    <property type="entry name" value="Spore Coat Polysaccharide Biosynthesis Protein SpsA, Chain A"/>
    <property type="match status" value="1"/>
</dbReference>
<dbReference type="InterPro" id="IPR029044">
    <property type="entry name" value="Nucleotide-diphossugar_trans"/>
</dbReference>
<evidence type="ECO:0000313" key="3">
    <source>
        <dbReference type="EMBL" id="AXN76254.1"/>
    </source>
</evidence>
<proteinExistence type="inferred from homology"/>
<comment type="similarity">
    <text evidence="1">Belongs to the glycosyltransferase 2 family. WaaE/KdtX subfamily.</text>
</comment>
<protein>
    <submittedName>
        <fullName evidence="3">Glycosyltransferase</fullName>
    </submittedName>
</protein>
<dbReference type="SUPFAM" id="SSF53448">
    <property type="entry name" value="Nucleotide-diphospho-sugar transferases"/>
    <property type="match status" value="1"/>
</dbReference>
<accession>A0A5A4LL22</accession>
<keyword evidence="3" id="KW-0808">Transferase</keyword>
<dbReference type="GO" id="GO:0016740">
    <property type="term" value="F:transferase activity"/>
    <property type="evidence" value="ECO:0007669"/>
    <property type="project" value="UniProtKB-KW"/>
</dbReference>
<dbReference type="PANTHER" id="PTHR43630">
    <property type="entry name" value="POLY-BETA-1,6-N-ACETYL-D-GLUCOSAMINE SYNTHASE"/>
    <property type="match status" value="1"/>
</dbReference>
<dbReference type="CDD" id="cd02511">
    <property type="entry name" value="Beta4Glucosyltransferase"/>
    <property type="match status" value="1"/>
</dbReference>
<sequence length="308" mass="36958">MSNKKVTVFILTKNESLHIKRCLDSLRNIADKIVIIDSFSTDDTKEICLSYGDLVEFSEHPWKNYADQFQWGLDNHTVNTEWCMRMDADEYIDSELQNELLSKLPELTGDINCIFIRRKYIYKNKWIRHGGVYPLNLLRVWRTGTGRIEQRWMDEHIVVQNPRTTQFHGHIYDHNLNDIRWWSDKHLNYADREVVDLLNIKYSLFKKDDEVKKNGGFQEKIKRLLKEKIYFKLPPSLRSLLYFLYRYLLRLGFMDGSKGWDYHFLQGLWYRSYVDIRFKELDNAISSITNKDEVLDYLSVKTGLNFKR</sequence>
<dbReference type="EMBL" id="MG602979">
    <property type="protein sequence ID" value="AXN76254.1"/>
    <property type="molecule type" value="Genomic_DNA"/>
</dbReference>
<evidence type="ECO:0000256" key="1">
    <source>
        <dbReference type="ARBA" id="ARBA00038494"/>
    </source>
</evidence>
<dbReference type="Pfam" id="PF00535">
    <property type="entry name" value="Glycos_transf_2"/>
    <property type="match status" value="1"/>
</dbReference>
<dbReference type="AlphaFoldDB" id="A0A5A4LL22"/>
<dbReference type="RefSeq" id="WP_023304923.1">
    <property type="nucleotide sequence ID" value="NZ_JAGTIZ010000003.1"/>
</dbReference>
<dbReference type="PANTHER" id="PTHR43630:SF2">
    <property type="entry name" value="GLYCOSYLTRANSFERASE"/>
    <property type="match status" value="1"/>
</dbReference>
<reference evidence="3" key="1">
    <citation type="submission" date="2018-02" db="EMBL/GenBank/DDBJ databases">
        <title>Congruence between capsular genotypic and phenotypic features of multidrug-resistant (MDR) Klebsiella pneumoniae clones: a step-forward on K-typing by Fourier Transform Infrared (FT-IR) Spectroscopy.</title>
        <authorList>
            <person name="Rodrigues C."/>
            <person name="Sousa C."/>
            <person name="Lopes J.A."/>
            <person name="Novais A."/>
            <person name="Peixe L."/>
        </authorList>
    </citation>
    <scope>NUCLEOTIDE SEQUENCE</scope>
    <source>
        <strain evidence="3">H1122</strain>
    </source>
</reference>
<evidence type="ECO:0000259" key="2">
    <source>
        <dbReference type="Pfam" id="PF00535"/>
    </source>
</evidence>
<dbReference type="InterPro" id="IPR001173">
    <property type="entry name" value="Glyco_trans_2-like"/>
</dbReference>
<name>A0A5A4LL22_KLEPN</name>
<feature type="domain" description="Glycosyltransferase 2-like" evidence="2">
    <location>
        <begin position="7"/>
        <end position="147"/>
    </location>
</feature>